<dbReference type="Pfam" id="PF00300">
    <property type="entry name" value="His_Phos_1"/>
    <property type="match status" value="1"/>
</dbReference>
<organism evidence="3">
    <name type="scientific">Geobacter metallireducens</name>
    <dbReference type="NCBI Taxonomy" id="28232"/>
    <lineage>
        <taxon>Bacteria</taxon>
        <taxon>Pseudomonadati</taxon>
        <taxon>Thermodesulfobacteriota</taxon>
        <taxon>Desulfuromonadia</taxon>
        <taxon>Geobacterales</taxon>
        <taxon>Geobacteraceae</taxon>
        <taxon>Geobacter</taxon>
    </lineage>
</organism>
<evidence type="ECO:0000256" key="1">
    <source>
        <dbReference type="NCBIfam" id="TIGR03162"/>
    </source>
</evidence>
<dbReference type="PANTHER" id="PTHR48100">
    <property type="entry name" value="BROAD-SPECIFICITY PHOSPHATASE YOR283W-RELATED"/>
    <property type="match status" value="1"/>
</dbReference>
<dbReference type="CDD" id="cd07067">
    <property type="entry name" value="HP_PGM_like"/>
    <property type="match status" value="1"/>
</dbReference>
<dbReference type="EMBL" id="DSOV01000035">
    <property type="protein sequence ID" value="HEN42215.1"/>
    <property type="molecule type" value="Genomic_DNA"/>
</dbReference>
<name>A0A831UDR3_GEOME</name>
<dbReference type="Gene3D" id="3.40.50.1240">
    <property type="entry name" value="Phosphoglycerate mutase-like"/>
    <property type="match status" value="1"/>
</dbReference>
<feature type="site" description="Transition state stabilizer" evidence="2">
    <location>
        <position position="154"/>
    </location>
</feature>
<evidence type="ECO:0000256" key="2">
    <source>
        <dbReference type="PIRSR" id="PIRSR613078-3"/>
    </source>
</evidence>
<dbReference type="AlphaFoldDB" id="A0A831UDR3"/>
<dbReference type="EC" id="3.1.3.73" evidence="1"/>
<dbReference type="InterPro" id="IPR017578">
    <property type="entry name" value="Ribazole_CobC"/>
</dbReference>
<sequence>MTPKTRIHLIRHGEVEGAGPVRRYNGHTDVGLSERGRSQYHAMKERLAEAPITALYTSDLTRCAWGAEVLGSRLGLTPVPKPELREMGVGIWEGKSWDELMEQYPDQWRARLADIVNYRVPGGESVLDVHQRVMPVIEEIVQRHRGEEVLVVAHGGVNRIILLNAIGAPLSSLFTIEQTYCCLNIIDYFADGNAVVKLVNG</sequence>
<accession>A0A831UDR3</accession>
<dbReference type="SMART" id="SM00855">
    <property type="entry name" value="PGAM"/>
    <property type="match status" value="1"/>
</dbReference>
<dbReference type="SUPFAM" id="SSF53254">
    <property type="entry name" value="Phosphoglycerate mutase-like"/>
    <property type="match status" value="1"/>
</dbReference>
<comment type="caution">
    <text evidence="3">The sequence shown here is derived from an EMBL/GenBank/DDBJ whole genome shotgun (WGS) entry which is preliminary data.</text>
</comment>
<dbReference type="InterPro" id="IPR013078">
    <property type="entry name" value="His_Pase_superF_clade-1"/>
</dbReference>
<reference evidence="3" key="1">
    <citation type="journal article" date="2020" name="mSystems">
        <title>Genome- and Community-Level Interaction Insights into Carbon Utilization and Element Cycling Functions of Hydrothermarchaeota in Hydrothermal Sediment.</title>
        <authorList>
            <person name="Zhou Z."/>
            <person name="Liu Y."/>
            <person name="Xu W."/>
            <person name="Pan J."/>
            <person name="Luo Z.H."/>
            <person name="Li M."/>
        </authorList>
    </citation>
    <scope>NUCLEOTIDE SEQUENCE [LARGE SCALE GENOMIC DNA]</scope>
    <source>
        <strain evidence="3">SpSt-349</strain>
    </source>
</reference>
<proteinExistence type="predicted"/>
<dbReference type="NCBIfam" id="TIGR03162">
    <property type="entry name" value="ribazole_cobC"/>
    <property type="match status" value="1"/>
</dbReference>
<gene>
    <name evidence="3" type="primary">cobC</name>
    <name evidence="3" type="ORF">ENQ87_07535</name>
</gene>
<dbReference type="InterPro" id="IPR029033">
    <property type="entry name" value="His_PPase_superfam"/>
</dbReference>
<dbReference type="GO" id="GO:0009236">
    <property type="term" value="P:cobalamin biosynthetic process"/>
    <property type="evidence" value="ECO:0007669"/>
    <property type="project" value="UniProtKB-UniRule"/>
</dbReference>
<dbReference type="InterPro" id="IPR050275">
    <property type="entry name" value="PGM_Phosphatase"/>
</dbReference>
<protein>
    <recommendedName>
        <fullName evidence="1">Alpha-ribazole phosphatase</fullName>
        <ecNumber evidence="1">3.1.3.73</ecNumber>
    </recommendedName>
</protein>
<evidence type="ECO:0000313" key="3">
    <source>
        <dbReference type="EMBL" id="HEN42215.1"/>
    </source>
</evidence>
<dbReference type="PANTHER" id="PTHR48100:SF10">
    <property type="entry name" value="2-CARBOXY-D-ARABINITOL-1-PHOSPHATASE-RELATED"/>
    <property type="match status" value="1"/>
</dbReference>
<dbReference type="GO" id="GO:0043755">
    <property type="term" value="F:alpha-ribazole phosphatase activity"/>
    <property type="evidence" value="ECO:0007669"/>
    <property type="project" value="UniProtKB-UniRule"/>
</dbReference>